<dbReference type="EMBL" id="BAVR01000021">
    <property type="protein sequence ID" value="GAE88612.1"/>
    <property type="molecule type" value="Genomic_DNA"/>
</dbReference>
<dbReference type="GO" id="GO:0071555">
    <property type="term" value="P:cell wall organization"/>
    <property type="evidence" value="ECO:0007669"/>
    <property type="project" value="TreeGrafter"/>
</dbReference>
<dbReference type="InterPro" id="IPR036138">
    <property type="entry name" value="PBP_dimer_sf"/>
</dbReference>
<comment type="caution">
    <text evidence="2">The sequence shown here is derived from an EMBL/GenBank/DDBJ whole genome shotgun (WGS) entry which is preliminary data.</text>
</comment>
<evidence type="ECO:0000259" key="1">
    <source>
        <dbReference type="Pfam" id="PF03717"/>
    </source>
</evidence>
<proteinExistence type="predicted"/>
<keyword evidence="3" id="KW-1185">Reference proteome</keyword>
<feature type="domain" description="Penicillin-binding protein dimerisation" evidence="1">
    <location>
        <begin position="26"/>
        <end position="205"/>
    </location>
</feature>
<dbReference type="Pfam" id="PF03717">
    <property type="entry name" value="PBP_dimer"/>
    <property type="match status" value="1"/>
</dbReference>
<dbReference type="InterPro" id="IPR050515">
    <property type="entry name" value="Beta-lactam/transpept"/>
</dbReference>
<dbReference type="STRING" id="1294263.JCM21531_2067"/>
<name>W4V611_9FIRM</name>
<organism evidence="2 3">
    <name type="scientific">Acetivibrio straminisolvens JCM 21531</name>
    <dbReference type="NCBI Taxonomy" id="1294263"/>
    <lineage>
        <taxon>Bacteria</taxon>
        <taxon>Bacillati</taxon>
        <taxon>Bacillota</taxon>
        <taxon>Clostridia</taxon>
        <taxon>Eubacteriales</taxon>
        <taxon>Oscillospiraceae</taxon>
        <taxon>Acetivibrio</taxon>
    </lineage>
</organism>
<dbReference type="GO" id="GO:0005886">
    <property type="term" value="C:plasma membrane"/>
    <property type="evidence" value="ECO:0007669"/>
    <property type="project" value="TreeGrafter"/>
</dbReference>
<evidence type="ECO:0000313" key="2">
    <source>
        <dbReference type="EMBL" id="GAE88612.1"/>
    </source>
</evidence>
<accession>W4V611</accession>
<dbReference type="AlphaFoldDB" id="W4V611"/>
<gene>
    <name evidence="2" type="ORF">JCM21531_2067</name>
</gene>
<reference evidence="2" key="1">
    <citation type="journal article" date="2014" name="Genome Announc.">
        <title>Draft Genome Sequence of Clostridium straminisolvens Strain JCM 21531T, Isolated from a Cellulose-Degrading Bacterial Community.</title>
        <authorList>
            <person name="Yuki M."/>
            <person name="Oshima K."/>
            <person name="Suda W."/>
            <person name="Sakamoto M."/>
            <person name="Kitamura K."/>
            <person name="Iida T."/>
            <person name="Hattori M."/>
            <person name="Ohkuma M."/>
        </authorList>
    </citation>
    <scope>NUCLEOTIDE SEQUENCE [LARGE SCALE GENOMIC DNA]</scope>
    <source>
        <strain evidence="2">JCM 21531</strain>
    </source>
</reference>
<protein>
    <submittedName>
        <fullName evidence="2">Penicillin-binding protein 2</fullName>
    </submittedName>
</protein>
<dbReference type="Gene3D" id="3.90.1310.10">
    <property type="entry name" value="Penicillin-binding protein 2a (Domain 2)"/>
    <property type="match status" value="2"/>
</dbReference>
<dbReference type="InterPro" id="IPR005311">
    <property type="entry name" value="PBP_dimer"/>
</dbReference>
<dbReference type="Proteomes" id="UP000019109">
    <property type="component" value="Unassembled WGS sequence"/>
</dbReference>
<sequence length="214" mass="24778">MANLQIINGEYYDEKSQTKLLAERDIIAPRGKIVDRNGIPIAVNRMGYAVKIAKTSMTENEKSEMILKLISIFEKNGDSYEKNLSYYLTFNPIAFGPRNQSQDALQRWKKDMVVKPDDMKLLETPEDVFRYLRKKFSVDEKYTDEEAYKIMTIKYDMLIKGYTATNPLLVAKDVKVETVAQIEERSHEFPGVLIDIIPQRKYLDAGSVLMCWDI</sequence>
<evidence type="ECO:0000313" key="3">
    <source>
        <dbReference type="Proteomes" id="UP000019109"/>
    </source>
</evidence>
<dbReference type="PANTHER" id="PTHR30627">
    <property type="entry name" value="PEPTIDOGLYCAN D,D-TRANSPEPTIDASE"/>
    <property type="match status" value="1"/>
</dbReference>
<dbReference type="GO" id="GO:0008658">
    <property type="term" value="F:penicillin binding"/>
    <property type="evidence" value="ECO:0007669"/>
    <property type="project" value="InterPro"/>
</dbReference>
<dbReference type="SUPFAM" id="SSF56519">
    <property type="entry name" value="Penicillin binding protein dimerisation domain"/>
    <property type="match status" value="1"/>
</dbReference>